<gene>
    <name evidence="7" type="ORF">SAMN05421734_10595</name>
</gene>
<dbReference type="Proteomes" id="UP000242949">
    <property type="component" value="Unassembled WGS sequence"/>
</dbReference>
<evidence type="ECO:0000256" key="2">
    <source>
        <dbReference type="ARBA" id="ARBA00022746"/>
    </source>
</evidence>
<dbReference type="AlphaFoldDB" id="A0A1G6JN74"/>
<comment type="pathway">
    <text evidence="1 5">Carotenoid biosynthesis.</text>
</comment>
<dbReference type="InterPro" id="IPR014105">
    <property type="entry name" value="Carotenoid/retinoid_OxRdtase"/>
</dbReference>
<evidence type="ECO:0000313" key="7">
    <source>
        <dbReference type="EMBL" id="SDC20111.1"/>
    </source>
</evidence>
<sequence>MSIAIVGGGIGGLTSAILLRKKGYDVTIYEKEDRLGGRMTYETDGEHVIDQGPTIVLLPNLLREILAECGLNQDDVELIRCDPLYDIHYADGTTYRKHQDPKKQAEEIKRLFPEDEEGFNRYLSEMERIYNFGTKAFLSQSFSLKREFLSFENLKFVISSRSYQTVTRYLSRHFHHLKLRQAYALQTLYIGGAPHQVPALYGLISYSEHAFGIWYVKGGYYQLIPKLEALAEDLGVTIYKNTPISEIKVEDKQVKSLITSGQKEVLYDRIVFNGDYPLIENLIKTEKVVKKKLKPSSGCVMVYLGLNKRYLNTLTHQFFLSRDFEQYMKQVTSSNTLPKDPSCYVFNPVTIDPESAKSNKSTLYLLIPVSSQLDCDQNTLEQFVDQQIKWIEKEAFPGLTEHIEWKSIRTPRDAESEGLFGGGSFGAAPHLNQLGAFRPQLTHPSIKGLYAVGASVHPGGGIPIVMQGARLLVNEIVKGE</sequence>
<dbReference type="NCBIfam" id="TIGR02734">
    <property type="entry name" value="crtI_fam"/>
    <property type="match status" value="1"/>
</dbReference>
<dbReference type="GO" id="GO:0016117">
    <property type="term" value="P:carotenoid biosynthetic process"/>
    <property type="evidence" value="ECO:0007669"/>
    <property type="project" value="UniProtKB-KW"/>
</dbReference>
<dbReference type="RefSeq" id="WP_090795480.1">
    <property type="nucleotide sequence ID" value="NZ_FMYI01000005.1"/>
</dbReference>
<evidence type="ECO:0000256" key="3">
    <source>
        <dbReference type="ARBA" id="ARBA00023002"/>
    </source>
</evidence>
<dbReference type="PRINTS" id="PR00419">
    <property type="entry name" value="ADXRDTASE"/>
</dbReference>
<dbReference type="InterPro" id="IPR036188">
    <property type="entry name" value="FAD/NAD-bd_sf"/>
</dbReference>
<evidence type="ECO:0000256" key="4">
    <source>
        <dbReference type="ARBA" id="ARBA00038322"/>
    </source>
</evidence>
<evidence type="ECO:0000313" key="8">
    <source>
        <dbReference type="Proteomes" id="UP000242949"/>
    </source>
</evidence>
<dbReference type="EMBL" id="FMYI01000005">
    <property type="protein sequence ID" value="SDC20111.1"/>
    <property type="molecule type" value="Genomic_DNA"/>
</dbReference>
<dbReference type="PANTHER" id="PTHR43734:SF1">
    <property type="entry name" value="PHYTOENE DESATURASE"/>
    <property type="match status" value="1"/>
</dbReference>
<name>A0A1G6JN74_9BACI</name>
<dbReference type="OrthoDB" id="9814556at2"/>
<dbReference type="STRING" id="1612202.SAMN05421734_10595"/>
<reference evidence="8" key="1">
    <citation type="submission" date="2016-09" db="EMBL/GenBank/DDBJ databases">
        <authorList>
            <person name="Varghese N."/>
            <person name="Submissions S."/>
        </authorList>
    </citation>
    <scope>NUCLEOTIDE SEQUENCE [LARGE SCALE GENOMIC DNA]</scope>
    <source>
        <strain evidence="8">S5</strain>
    </source>
</reference>
<keyword evidence="3 5" id="KW-0560">Oxidoreductase</keyword>
<dbReference type="SUPFAM" id="SSF51905">
    <property type="entry name" value="FAD/NAD(P)-binding domain"/>
    <property type="match status" value="1"/>
</dbReference>
<accession>A0A1G6JN74</accession>
<organism evidence="7 8">
    <name type="scientific">Pelagirhabdus alkalitolerans</name>
    <dbReference type="NCBI Taxonomy" id="1612202"/>
    <lineage>
        <taxon>Bacteria</taxon>
        <taxon>Bacillati</taxon>
        <taxon>Bacillota</taxon>
        <taxon>Bacilli</taxon>
        <taxon>Bacillales</taxon>
        <taxon>Bacillaceae</taxon>
        <taxon>Pelagirhabdus</taxon>
    </lineage>
</organism>
<evidence type="ECO:0000256" key="1">
    <source>
        <dbReference type="ARBA" id="ARBA00004829"/>
    </source>
</evidence>
<protein>
    <submittedName>
        <fullName evidence="7">Phytoene desaturase</fullName>
    </submittedName>
</protein>
<dbReference type="PANTHER" id="PTHR43734">
    <property type="entry name" value="PHYTOENE DESATURASE"/>
    <property type="match status" value="1"/>
</dbReference>
<dbReference type="GO" id="GO:0016491">
    <property type="term" value="F:oxidoreductase activity"/>
    <property type="evidence" value="ECO:0007669"/>
    <property type="project" value="UniProtKB-KW"/>
</dbReference>
<dbReference type="InterPro" id="IPR002937">
    <property type="entry name" value="Amino_oxidase"/>
</dbReference>
<feature type="domain" description="Amine oxidase" evidence="6">
    <location>
        <begin position="10"/>
        <end position="463"/>
    </location>
</feature>
<dbReference type="Pfam" id="PF01593">
    <property type="entry name" value="Amino_oxidase"/>
    <property type="match status" value="1"/>
</dbReference>
<dbReference type="Gene3D" id="3.50.50.60">
    <property type="entry name" value="FAD/NAD(P)-binding domain"/>
    <property type="match status" value="2"/>
</dbReference>
<proteinExistence type="inferred from homology"/>
<evidence type="ECO:0000259" key="6">
    <source>
        <dbReference type="Pfam" id="PF01593"/>
    </source>
</evidence>
<evidence type="ECO:0000256" key="5">
    <source>
        <dbReference type="RuleBase" id="RU362075"/>
    </source>
</evidence>
<keyword evidence="2 5" id="KW-0125">Carotenoid biosynthesis</keyword>
<keyword evidence="8" id="KW-1185">Reference proteome</keyword>
<comment type="similarity">
    <text evidence="4">Belongs to the carotenoid/retinoid oxidoreductase family. CrtN subfamily.</text>
</comment>